<evidence type="ECO:0000256" key="3">
    <source>
        <dbReference type="ARBA" id="ARBA00022833"/>
    </source>
</evidence>
<accession>A0ABU9Q1B4</accession>
<organism evidence="6 7">
    <name type="scientific">Collimonas rhizosphaerae</name>
    <dbReference type="NCBI Taxonomy" id="3126357"/>
    <lineage>
        <taxon>Bacteria</taxon>
        <taxon>Pseudomonadati</taxon>
        <taxon>Pseudomonadota</taxon>
        <taxon>Betaproteobacteria</taxon>
        <taxon>Burkholderiales</taxon>
        <taxon>Oxalobacteraceae</taxon>
        <taxon>Collimonas</taxon>
    </lineage>
</organism>
<dbReference type="InterPro" id="IPR000962">
    <property type="entry name" value="Znf_DskA_TraR"/>
</dbReference>
<dbReference type="Proteomes" id="UP001495910">
    <property type="component" value="Unassembled WGS sequence"/>
</dbReference>
<dbReference type="PROSITE" id="PS51128">
    <property type="entry name" value="ZF_DKSA_2"/>
    <property type="match status" value="1"/>
</dbReference>
<dbReference type="Pfam" id="PF01258">
    <property type="entry name" value="zf-dskA_traR"/>
    <property type="match status" value="1"/>
</dbReference>
<dbReference type="PANTHER" id="PTHR33823:SF4">
    <property type="entry name" value="GENERAL STRESS PROTEIN 16O"/>
    <property type="match status" value="1"/>
</dbReference>
<sequence>MISSRLTGQVESQLQRRRKYILDAIRLHQHSADQAHFKHSGKDDAIAAELLTDAEIALLLHKPAEAEKIQAALRRIKSHTYGVCTACGATIAPQRLQIHPTAERCRHCQAEMENSQRQGPEPGA</sequence>
<evidence type="ECO:0000259" key="5">
    <source>
        <dbReference type="Pfam" id="PF01258"/>
    </source>
</evidence>
<proteinExistence type="predicted"/>
<dbReference type="EMBL" id="JBANDC010000019">
    <property type="protein sequence ID" value="MEM4990044.1"/>
    <property type="molecule type" value="Genomic_DNA"/>
</dbReference>
<name>A0ABU9Q1B4_9BURK</name>
<dbReference type="Gene3D" id="1.20.120.910">
    <property type="entry name" value="DksA, coiled-coil domain"/>
    <property type="match status" value="1"/>
</dbReference>
<feature type="domain" description="Zinc finger DksA/TraR C4-type" evidence="5">
    <location>
        <begin position="80"/>
        <end position="113"/>
    </location>
</feature>
<evidence type="ECO:0000313" key="7">
    <source>
        <dbReference type="Proteomes" id="UP001495910"/>
    </source>
</evidence>
<evidence type="ECO:0000313" key="6">
    <source>
        <dbReference type="EMBL" id="MEM4990044.1"/>
    </source>
</evidence>
<protein>
    <submittedName>
        <fullName evidence="6">TraR/DksA family transcriptional regulator</fullName>
    </submittedName>
</protein>
<evidence type="ECO:0000256" key="1">
    <source>
        <dbReference type="ARBA" id="ARBA00022723"/>
    </source>
</evidence>
<keyword evidence="2" id="KW-0863">Zinc-finger</keyword>
<keyword evidence="7" id="KW-1185">Reference proteome</keyword>
<comment type="caution">
    <text evidence="6">The sequence shown here is derived from an EMBL/GenBank/DDBJ whole genome shotgun (WGS) entry which is preliminary data.</text>
</comment>
<keyword evidence="1" id="KW-0479">Metal-binding</keyword>
<gene>
    <name evidence="6" type="ORF">V8G57_21830</name>
</gene>
<reference evidence="6 7" key="1">
    <citation type="submission" date="2024-02" db="EMBL/GenBank/DDBJ databases">
        <title>Draft genome sequence of Collimonas sp. strain H4R21, an effective mineral-weathering bacterial strain isolated from the beech rhizosphere.</title>
        <authorList>
            <person name="Morin E."/>
            <person name="Uroz S."/>
            <person name="Leveau J.H.J."/>
            <person name="Kumar R."/>
            <person name="Rey M.W."/>
            <person name="Pham J."/>
        </authorList>
    </citation>
    <scope>NUCLEOTIDE SEQUENCE [LARGE SCALE GENOMIC DNA]</scope>
    <source>
        <strain evidence="6 7">H4R21</strain>
    </source>
</reference>
<dbReference type="PANTHER" id="PTHR33823">
    <property type="entry name" value="RNA POLYMERASE-BINDING TRANSCRIPTION FACTOR DKSA-RELATED"/>
    <property type="match status" value="1"/>
</dbReference>
<keyword evidence="3" id="KW-0862">Zinc</keyword>
<dbReference type="SUPFAM" id="SSF57716">
    <property type="entry name" value="Glucocorticoid receptor-like (DNA-binding domain)"/>
    <property type="match status" value="1"/>
</dbReference>
<feature type="zinc finger region" description="dksA C4-type" evidence="4">
    <location>
        <begin position="84"/>
        <end position="108"/>
    </location>
</feature>
<evidence type="ECO:0000256" key="4">
    <source>
        <dbReference type="PROSITE-ProRule" id="PRU00510"/>
    </source>
</evidence>
<dbReference type="RefSeq" id="WP_342831184.1">
    <property type="nucleotide sequence ID" value="NZ_JBANDC010000019.1"/>
</dbReference>
<evidence type="ECO:0000256" key="2">
    <source>
        <dbReference type="ARBA" id="ARBA00022771"/>
    </source>
</evidence>